<feature type="region of interest" description="Disordered" evidence="1">
    <location>
        <begin position="118"/>
        <end position="161"/>
    </location>
</feature>
<feature type="transmembrane region" description="Helical" evidence="2">
    <location>
        <begin position="40"/>
        <end position="61"/>
    </location>
</feature>
<dbReference type="HOGENOM" id="CLU_1517854_0_0_1"/>
<proteinExistence type="predicted"/>
<dbReference type="Proteomes" id="UP000010094">
    <property type="component" value="Chromosome VII"/>
</dbReference>
<evidence type="ECO:0000313" key="3">
    <source>
        <dbReference type="EMBL" id="AFN83420.1"/>
    </source>
</evidence>
<gene>
    <name evidence="3" type="ordered locus">EROM_071690</name>
</gene>
<dbReference type="AlphaFoldDB" id="I7AFD9"/>
<evidence type="ECO:0000313" key="4">
    <source>
        <dbReference type="Proteomes" id="UP000010094"/>
    </source>
</evidence>
<name>I7AFD9_ENCRO</name>
<keyword evidence="2" id="KW-0472">Membrane</keyword>
<sequence length="177" mass="20096">MWVIFLQGFQKLNLYIFIGTRIGEMYKCFEDSNCMKLPQLLIAASIMLLVTLIIIACEVLLNRSEESGIVKTKSRNNNAQDEHQTPAQRIIRALFRVITGMAVIKVIKGLLFPNNSKPDGENPESLPSAPPPYSAHPSHHLHQFPPHSSHQHYNFGHTNPLGYNSVVNQEHENFIKR</sequence>
<reference evidence="3 4" key="1">
    <citation type="journal article" date="2012" name="Proc. Natl. Acad. Sci. U.S.A.">
        <title>Gain and loss of multiple functionally related, horizontally transferred genes in the reduced genomes of two microsporidian parasites.</title>
        <authorList>
            <person name="Pombert J.-F."/>
            <person name="Selman M."/>
            <person name="Burki F."/>
            <person name="Bardell F.T."/>
            <person name="Farinelli L."/>
            <person name="Solter L.F."/>
            <person name="Whitman D.W."/>
            <person name="Weiss L.M."/>
            <person name="Corradi N."/>
            <person name="Keeling P.J."/>
        </authorList>
    </citation>
    <scope>NUCLEOTIDE SEQUENCE [LARGE SCALE GENOMIC DNA]</scope>
    <source>
        <strain evidence="3 4">SJ-2008</strain>
    </source>
</reference>
<dbReference type="OrthoDB" id="10558207at2759"/>
<keyword evidence="2" id="KW-0812">Transmembrane</keyword>
<dbReference type="RefSeq" id="XP_009264917.1">
    <property type="nucleotide sequence ID" value="XM_009266642.1"/>
</dbReference>
<dbReference type="GeneID" id="20521733"/>
<dbReference type="VEuPathDB" id="MicrosporidiaDB:EROM_071690"/>
<dbReference type="KEGG" id="ero:EROM_071690"/>
<dbReference type="EMBL" id="CP003524">
    <property type="protein sequence ID" value="AFN83420.1"/>
    <property type="molecule type" value="Genomic_DNA"/>
</dbReference>
<evidence type="ECO:0000256" key="2">
    <source>
        <dbReference type="SAM" id="Phobius"/>
    </source>
</evidence>
<evidence type="ECO:0000256" key="1">
    <source>
        <dbReference type="SAM" id="MobiDB-lite"/>
    </source>
</evidence>
<keyword evidence="2" id="KW-1133">Transmembrane helix</keyword>
<organism evidence="3 4">
    <name type="scientific">Encephalitozoon romaleae (strain SJ-2008)</name>
    <name type="common">Microsporidian parasite</name>
    <dbReference type="NCBI Taxonomy" id="1178016"/>
    <lineage>
        <taxon>Eukaryota</taxon>
        <taxon>Fungi</taxon>
        <taxon>Fungi incertae sedis</taxon>
        <taxon>Microsporidia</taxon>
        <taxon>Unikaryonidae</taxon>
        <taxon>Encephalitozoon</taxon>
    </lineage>
</organism>
<accession>I7AFD9</accession>
<keyword evidence="4" id="KW-1185">Reference proteome</keyword>
<protein>
    <submittedName>
        <fullName evidence="3">Uncharacterized protein</fullName>
    </submittedName>
</protein>